<feature type="transmembrane region" description="Helical" evidence="1">
    <location>
        <begin position="84"/>
        <end position="104"/>
    </location>
</feature>
<feature type="transmembrane region" description="Helical" evidence="1">
    <location>
        <begin position="41"/>
        <end position="63"/>
    </location>
</feature>
<dbReference type="RefSeq" id="WP_205300802.1">
    <property type="nucleotide sequence ID" value="NZ_JAAZQD010000002.1"/>
</dbReference>
<name>A0A846ZLY6_9GAMM</name>
<sequence>MTELQRERLFPWLWGVCSAAALLVGHYVWGLQMPTGDSYKSALLTLGGIFAGFMATLTALLYSMRDETFERLRDSKYLKDLLDYLHEALWSSLLLCFVTWVSFWVPDSCWFLQVVLGGLAVFTMAAIFRIAKIASSLLADR</sequence>
<dbReference type="AlphaFoldDB" id="A0A846ZLY6"/>
<gene>
    <name evidence="2" type="ORF">HF690_06305</name>
</gene>
<proteinExistence type="predicted"/>
<keyword evidence="1" id="KW-0812">Transmembrane</keyword>
<comment type="caution">
    <text evidence="2">The sequence shown here is derived from an EMBL/GenBank/DDBJ whole genome shotgun (WGS) entry which is preliminary data.</text>
</comment>
<protein>
    <submittedName>
        <fullName evidence="2">Uncharacterized protein</fullName>
    </submittedName>
</protein>
<keyword evidence="3" id="KW-1185">Reference proteome</keyword>
<evidence type="ECO:0000313" key="3">
    <source>
        <dbReference type="Proteomes" id="UP000541636"/>
    </source>
</evidence>
<feature type="transmembrane region" description="Helical" evidence="1">
    <location>
        <begin position="110"/>
        <end position="131"/>
    </location>
</feature>
<dbReference type="EMBL" id="JAAZQD010000002">
    <property type="protein sequence ID" value="NKZ38568.1"/>
    <property type="molecule type" value="Genomic_DNA"/>
</dbReference>
<accession>A0A846ZLY6</accession>
<evidence type="ECO:0000256" key="1">
    <source>
        <dbReference type="SAM" id="Phobius"/>
    </source>
</evidence>
<evidence type="ECO:0000313" key="2">
    <source>
        <dbReference type="EMBL" id="NKZ38568.1"/>
    </source>
</evidence>
<keyword evidence="1" id="KW-1133">Transmembrane helix</keyword>
<organism evidence="2 3">
    <name type="scientific">Oleiagrimonas citrea</name>
    <dbReference type="NCBI Taxonomy" id="1665687"/>
    <lineage>
        <taxon>Bacteria</taxon>
        <taxon>Pseudomonadati</taxon>
        <taxon>Pseudomonadota</taxon>
        <taxon>Gammaproteobacteria</taxon>
        <taxon>Lysobacterales</taxon>
        <taxon>Rhodanobacteraceae</taxon>
        <taxon>Oleiagrimonas</taxon>
    </lineage>
</organism>
<keyword evidence="1" id="KW-0472">Membrane</keyword>
<dbReference type="Proteomes" id="UP000541636">
    <property type="component" value="Unassembled WGS sequence"/>
</dbReference>
<feature type="transmembrane region" description="Helical" evidence="1">
    <location>
        <begin position="12"/>
        <end position="29"/>
    </location>
</feature>
<reference evidence="2 3" key="1">
    <citation type="journal article" date="2017" name="Int. J. Syst. Evol. Microbiol.">
        <title>Oleiagrimonas citrea sp. nov., a marine bacterium isolated from tidal flat sediment and emended description of the genus Oleiagrimonas Fang et al. 2015 and Oleiagrimonas soli.</title>
        <authorList>
            <person name="Yang S.H."/>
            <person name="Seo H.S."/>
            <person name="Seong C.N."/>
            <person name="Kwon K.K."/>
        </authorList>
    </citation>
    <scope>NUCLEOTIDE SEQUENCE [LARGE SCALE GENOMIC DNA]</scope>
    <source>
        <strain evidence="2 3">MEBiC09124</strain>
    </source>
</reference>